<sequence>MKKGLLVVGHGSRSDAAKKGFNEIVDILRGKTDQYIVKGAYMEISKPFIPDVVRDMVEENIKDIVVVPYFLYEGIHIKEDIPNIIEKLNNQYKDVEFRIANPLGVEPVLADILLQRVKDID</sequence>
<keyword evidence="4" id="KW-1185">Reference proteome</keyword>
<evidence type="ECO:0000256" key="1">
    <source>
        <dbReference type="ARBA" id="ARBA00022723"/>
    </source>
</evidence>
<dbReference type="Proteomes" id="UP000724672">
    <property type="component" value="Unassembled WGS sequence"/>
</dbReference>
<dbReference type="RefSeq" id="WP_203366500.1">
    <property type="nucleotide sequence ID" value="NZ_WSFT01000036.1"/>
</dbReference>
<accession>A0A942USZ8</accession>
<dbReference type="Gene3D" id="3.40.50.1400">
    <property type="match status" value="1"/>
</dbReference>
<dbReference type="CDD" id="cd03416">
    <property type="entry name" value="CbiX_SirB_N"/>
    <property type="match status" value="1"/>
</dbReference>
<proteinExistence type="predicted"/>
<dbReference type="PANTHER" id="PTHR33542:SF3">
    <property type="entry name" value="SIROHYDROCHLORIN FERROCHELATASE, CHLOROPLASTIC"/>
    <property type="match status" value="1"/>
</dbReference>
<dbReference type="InterPro" id="IPR050963">
    <property type="entry name" value="Sirohydro_Cobaltochel/CbiX"/>
</dbReference>
<reference evidence="3" key="1">
    <citation type="submission" date="2019-12" db="EMBL/GenBank/DDBJ databases">
        <title>Clostridiaceae gen. nov. sp. nov., isolated from sediment in Xinjiang, China.</title>
        <authorList>
            <person name="Zhang R."/>
        </authorList>
    </citation>
    <scope>NUCLEOTIDE SEQUENCE</scope>
    <source>
        <strain evidence="3">D2Q-11</strain>
    </source>
</reference>
<evidence type="ECO:0000313" key="4">
    <source>
        <dbReference type="Proteomes" id="UP000724672"/>
    </source>
</evidence>
<keyword evidence="1" id="KW-0479">Metal-binding</keyword>
<comment type="caution">
    <text evidence="3">The sequence shown here is derived from an EMBL/GenBank/DDBJ whole genome shotgun (WGS) entry which is preliminary data.</text>
</comment>
<evidence type="ECO:0000313" key="3">
    <source>
        <dbReference type="EMBL" id="MBS4538578.1"/>
    </source>
</evidence>
<gene>
    <name evidence="3" type="ORF">GOQ27_08890</name>
</gene>
<dbReference type="SUPFAM" id="SSF53800">
    <property type="entry name" value="Chelatase"/>
    <property type="match status" value="1"/>
</dbReference>
<protein>
    <submittedName>
        <fullName evidence="3">CbiX/SirB N-terminal domain-containing protein</fullName>
    </submittedName>
</protein>
<dbReference type="InterPro" id="IPR002762">
    <property type="entry name" value="CbiX-like"/>
</dbReference>
<dbReference type="Pfam" id="PF01903">
    <property type="entry name" value="CbiX"/>
    <property type="match status" value="1"/>
</dbReference>
<dbReference type="AlphaFoldDB" id="A0A942USZ8"/>
<dbReference type="GO" id="GO:0046872">
    <property type="term" value="F:metal ion binding"/>
    <property type="evidence" value="ECO:0007669"/>
    <property type="project" value="UniProtKB-KW"/>
</dbReference>
<name>A0A942USZ8_9FIRM</name>
<dbReference type="PANTHER" id="PTHR33542">
    <property type="entry name" value="SIROHYDROCHLORIN FERROCHELATASE, CHLOROPLASTIC"/>
    <property type="match status" value="1"/>
</dbReference>
<evidence type="ECO:0000256" key="2">
    <source>
        <dbReference type="ARBA" id="ARBA00023239"/>
    </source>
</evidence>
<organism evidence="3 4">
    <name type="scientific">Anaeromonas frigoriresistens</name>
    <dbReference type="NCBI Taxonomy" id="2683708"/>
    <lineage>
        <taxon>Bacteria</taxon>
        <taxon>Bacillati</taxon>
        <taxon>Bacillota</taxon>
        <taxon>Tissierellia</taxon>
        <taxon>Tissierellales</taxon>
        <taxon>Thermohalobacteraceae</taxon>
        <taxon>Anaeromonas</taxon>
    </lineage>
</organism>
<dbReference type="GO" id="GO:0016829">
    <property type="term" value="F:lyase activity"/>
    <property type="evidence" value="ECO:0007669"/>
    <property type="project" value="UniProtKB-KW"/>
</dbReference>
<keyword evidence="2" id="KW-0456">Lyase</keyword>
<dbReference type="EMBL" id="WSFT01000036">
    <property type="protein sequence ID" value="MBS4538578.1"/>
    <property type="molecule type" value="Genomic_DNA"/>
</dbReference>